<name>A0A220U0C5_9BACI</name>
<dbReference type="InterPro" id="IPR016181">
    <property type="entry name" value="Acyl_CoA_acyltransferase"/>
</dbReference>
<keyword evidence="5" id="KW-1185">Reference proteome</keyword>
<keyword evidence="1 4" id="KW-0808">Transferase</keyword>
<keyword evidence="2" id="KW-0012">Acyltransferase</keyword>
<organism evidence="4 5">
    <name type="scientific">Virgibacillus phasianinus</name>
    <dbReference type="NCBI Taxonomy" id="2017483"/>
    <lineage>
        <taxon>Bacteria</taxon>
        <taxon>Bacillati</taxon>
        <taxon>Bacillota</taxon>
        <taxon>Bacilli</taxon>
        <taxon>Bacillales</taxon>
        <taxon>Bacillaceae</taxon>
        <taxon>Virgibacillus</taxon>
    </lineage>
</organism>
<dbReference type="GO" id="GO:0016747">
    <property type="term" value="F:acyltransferase activity, transferring groups other than amino-acyl groups"/>
    <property type="evidence" value="ECO:0007669"/>
    <property type="project" value="InterPro"/>
</dbReference>
<sequence length="276" mass="31686">MDKQQLTAVKTLQDICEKEEGIQLKLNWEMLKARSENKQLDYFHYENEVLVGFLAIYGFGNEYEICGMVHPSFRGRGVFTELFDKAVAVIPANATKILINAPAKSESAKKWLDTKAPDYSFSEYQMKWESTKLDLPKERVQLRRATSVDTETRIQLDVACFGFDEAGAREFNSTNNGNERKTFYIIEVNRESIGKIGLMRDENESYIYGFAVFPKFQGKGYGKNALIQMVLAEQESDGIILLEVAAENRHALKLYEDCGFRSYEVQDYYRYNGLGK</sequence>
<evidence type="ECO:0000256" key="2">
    <source>
        <dbReference type="ARBA" id="ARBA00023315"/>
    </source>
</evidence>
<dbReference type="AlphaFoldDB" id="A0A220U0C5"/>
<dbReference type="KEGG" id="vil:CFK37_04735"/>
<evidence type="ECO:0000256" key="1">
    <source>
        <dbReference type="ARBA" id="ARBA00022679"/>
    </source>
</evidence>
<dbReference type="Proteomes" id="UP000198312">
    <property type="component" value="Chromosome"/>
</dbReference>
<dbReference type="SUPFAM" id="SSF55729">
    <property type="entry name" value="Acyl-CoA N-acyltransferases (Nat)"/>
    <property type="match status" value="2"/>
</dbReference>
<dbReference type="CDD" id="cd04301">
    <property type="entry name" value="NAT_SF"/>
    <property type="match status" value="2"/>
</dbReference>
<dbReference type="OrthoDB" id="7163760at2"/>
<accession>A0A220U0C5</accession>
<dbReference type="RefSeq" id="WP_089060805.1">
    <property type="nucleotide sequence ID" value="NZ_CP022315.1"/>
</dbReference>
<protein>
    <submittedName>
        <fullName evidence="4">GNAT family N-acetyltransferase</fullName>
    </submittedName>
</protein>
<evidence type="ECO:0000313" key="4">
    <source>
        <dbReference type="EMBL" id="ASK61528.1"/>
    </source>
</evidence>
<evidence type="ECO:0000313" key="5">
    <source>
        <dbReference type="Proteomes" id="UP000198312"/>
    </source>
</evidence>
<dbReference type="InterPro" id="IPR050680">
    <property type="entry name" value="YpeA/RimI_acetyltransf"/>
</dbReference>
<evidence type="ECO:0000259" key="3">
    <source>
        <dbReference type="PROSITE" id="PS51186"/>
    </source>
</evidence>
<reference evidence="4 5" key="1">
    <citation type="submission" date="2017-07" db="EMBL/GenBank/DDBJ databases">
        <title>Virgibacillus sp. LM2416.</title>
        <authorList>
            <person name="Tak E.J."/>
            <person name="Bae J.-W."/>
        </authorList>
    </citation>
    <scope>NUCLEOTIDE SEQUENCE [LARGE SCALE GENOMIC DNA]</scope>
    <source>
        <strain evidence="4 5">LM2416</strain>
    </source>
</reference>
<gene>
    <name evidence="4" type="ORF">CFK37_04735</name>
</gene>
<dbReference type="PANTHER" id="PTHR43420">
    <property type="entry name" value="ACETYLTRANSFERASE"/>
    <property type="match status" value="1"/>
</dbReference>
<feature type="domain" description="N-acetyltransferase" evidence="3">
    <location>
        <begin position="140"/>
        <end position="276"/>
    </location>
</feature>
<proteinExistence type="predicted"/>
<dbReference type="Pfam" id="PF00583">
    <property type="entry name" value="Acetyltransf_1"/>
    <property type="match status" value="2"/>
</dbReference>
<dbReference type="EMBL" id="CP022315">
    <property type="protein sequence ID" value="ASK61528.1"/>
    <property type="molecule type" value="Genomic_DNA"/>
</dbReference>
<dbReference type="PROSITE" id="PS51186">
    <property type="entry name" value="GNAT"/>
    <property type="match status" value="1"/>
</dbReference>
<dbReference type="Gene3D" id="3.40.630.30">
    <property type="match status" value="2"/>
</dbReference>
<dbReference type="InterPro" id="IPR000182">
    <property type="entry name" value="GNAT_dom"/>
</dbReference>